<proteinExistence type="predicted"/>
<reference evidence="3 5" key="2">
    <citation type="submission" date="2019-01" db="EMBL/GenBank/DDBJ databases">
        <title>Anoxybacillus flavithermus in powdered infant formula.</title>
        <authorList>
            <person name="Rhee M.S."/>
            <person name="Choi I.-G."/>
            <person name="Cho T.J."/>
            <person name="Park B."/>
        </authorList>
    </citation>
    <scope>NUCLEOTIDE SEQUENCE [LARGE SCALE GENOMIC DNA]</scope>
    <source>
        <strain evidence="3 5">FHS-PPAM212</strain>
    </source>
</reference>
<dbReference type="Proteomes" id="UP000286434">
    <property type="component" value="Unassembled WGS sequence"/>
</dbReference>
<gene>
    <name evidence="3" type="ORF">EA138_13325</name>
    <name evidence="2" type="ORF">TAF16_1870</name>
</gene>
<keyword evidence="4" id="KW-1185">Reference proteome</keyword>
<evidence type="ECO:0000313" key="4">
    <source>
        <dbReference type="Proteomes" id="UP000078336"/>
    </source>
</evidence>
<organism evidence="2 4">
    <name type="scientific">Anoxybacillus flavithermus</name>
    <dbReference type="NCBI Taxonomy" id="33934"/>
    <lineage>
        <taxon>Bacteria</taxon>
        <taxon>Bacillati</taxon>
        <taxon>Bacillota</taxon>
        <taxon>Bacilli</taxon>
        <taxon>Bacillales</taxon>
        <taxon>Anoxybacillaceae</taxon>
        <taxon>Anoxybacillus</taxon>
    </lineage>
</organism>
<dbReference type="RefSeq" id="WP_004889120.1">
    <property type="nucleotide sequence ID" value="NZ_CP021838.1"/>
</dbReference>
<dbReference type="GeneID" id="7036807"/>
<feature type="chain" id="PRO_5009822664" evidence="1">
    <location>
        <begin position="28"/>
        <end position="132"/>
    </location>
</feature>
<dbReference type="Proteomes" id="UP000078336">
    <property type="component" value="Unassembled WGS sequence"/>
</dbReference>
<evidence type="ECO:0000313" key="3">
    <source>
        <dbReference type="EMBL" id="RWU07879.1"/>
    </source>
</evidence>
<reference evidence="2 4" key="1">
    <citation type="submission" date="2016-03" db="EMBL/GenBank/DDBJ databases">
        <title>Spore heat resistance.</title>
        <authorList>
            <person name="Boekhorst J."/>
            <person name="Berendsen E.M."/>
            <person name="Wells-Bennik M.H."/>
            <person name="Kuipers O.P."/>
        </authorList>
    </citation>
    <scope>NUCLEOTIDE SEQUENCE [LARGE SCALE GENOMIC DNA]</scope>
    <source>
        <strain evidence="2 4">AF16</strain>
    </source>
</reference>
<dbReference type="EMBL" id="SBBW01000099">
    <property type="protein sequence ID" value="RWU07879.1"/>
    <property type="molecule type" value="Genomic_DNA"/>
</dbReference>
<accession>A0A178TAL0</accession>
<comment type="caution">
    <text evidence="2">The sequence shown here is derived from an EMBL/GenBank/DDBJ whole genome shotgun (WGS) entry which is preliminary data.</text>
</comment>
<dbReference type="PATRIC" id="fig|33934.6.peg.1593"/>
<dbReference type="AlphaFoldDB" id="A0A178TAL0"/>
<sequence>MKKVKKFLAGGALSCALLMGSVSLVDAATYNYASNYFDYGVYLGGGYGQTFELDGKARFIGTQAPYYSNSACGVGYQIRSTDGTVLKVSWKYGAGSIDTGNDLNGYNGKKKAYLRNAYNESTPQTASGKFYY</sequence>
<dbReference type="EMBL" id="LUCQ01000108">
    <property type="protein sequence ID" value="OAO78449.1"/>
    <property type="molecule type" value="Genomic_DNA"/>
</dbReference>
<evidence type="ECO:0000313" key="5">
    <source>
        <dbReference type="Proteomes" id="UP000286434"/>
    </source>
</evidence>
<name>A0A178TAL0_9BACL</name>
<protein>
    <submittedName>
        <fullName evidence="2">Uncharacterized protein</fullName>
    </submittedName>
</protein>
<keyword evidence="1" id="KW-0732">Signal</keyword>
<evidence type="ECO:0000313" key="2">
    <source>
        <dbReference type="EMBL" id="OAO78449.1"/>
    </source>
</evidence>
<evidence type="ECO:0000256" key="1">
    <source>
        <dbReference type="SAM" id="SignalP"/>
    </source>
</evidence>
<feature type="signal peptide" evidence="1">
    <location>
        <begin position="1"/>
        <end position="27"/>
    </location>
</feature>